<feature type="transmembrane region" description="Helical" evidence="6">
    <location>
        <begin position="467"/>
        <end position="495"/>
    </location>
</feature>
<evidence type="ECO:0000256" key="3">
    <source>
        <dbReference type="ARBA" id="ARBA00022692"/>
    </source>
</evidence>
<feature type="transmembrane region" description="Helical" evidence="6">
    <location>
        <begin position="61"/>
        <end position="79"/>
    </location>
</feature>
<evidence type="ECO:0000256" key="6">
    <source>
        <dbReference type="SAM" id="Phobius"/>
    </source>
</evidence>
<evidence type="ECO:0000313" key="8">
    <source>
        <dbReference type="EMBL" id="AWB27878.1"/>
    </source>
</evidence>
<dbReference type="PANTHER" id="PTHR35402:SF2">
    <property type="entry name" value="FLAGELLA ACCESSORY PROTEIN J"/>
    <property type="match status" value="1"/>
</dbReference>
<dbReference type="KEGG" id="harc:HARCEL1_09205"/>
<dbReference type="NCBIfam" id="NF004704">
    <property type="entry name" value="PRK06041.1-2"/>
    <property type="match status" value="1"/>
</dbReference>
<keyword evidence="8" id="KW-0282">Flagellum</keyword>
<sequence length="579" mass="64192">MATQEATVDSSLSELFASLVDSYRRLPMPLGVYLTRYLVPAGVFFVVTLIAPFVLPLPLGIALPIPLLGLLIFGSVVFYPKILISQRRRALNNRFHLMVTHMTVLSTTNIDRMEVFRALSKEEEYGALAEELRRIVELVDTWNLSLDDACRRRAKEVPSDHLSDFFDRLSYTLGAGQSLEDYLVSEQDMMIENYKTVYRGTLGNLNVMQDLYLSMILSMTFALVFAIVLPILTGTNPTMTVAAVILMFILVQSGFYLAVRSIAPYDPVWFHPTSVEGPIQQRLDRAFKIGVGLSALLVLIAFGGTLGVTPGFEALLPWVDELPLPLYVAIPMTPMLYPGIVARQAEQKIKGRDDEFPSFIRALGATEGAKQSTTGAVLASLRNKDFGPLTENVDNLYRRLNMRLEPAKAWHHFAAGTGSYLIQKFSEMYLVGRKMGGSPKMLGELISANMNEILQLRQERTQETTTLIGMLYGITAASVFAFFIGLEIVTILSGMSLDLASSAEFDVNSLINASVYNIPLIEALLIVVIVFNAILSALMIRTLDGGHKMNTYMHIVALTWIGAITGVFTRWMVGQFLAI</sequence>
<dbReference type="Pfam" id="PF00482">
    <property type="entry name" value="T2SSF"/>
    <property type="match status" value="1"/>
</dbReference>
<proteinExistence type="predicted"/>
<protein>
    <submittedName>
        <fullName evidence="8">Flagellar assembly protein FlaJ</fullName>
    </submittedName>
</protein>
<evidence type="ECO:0000256" key="1">
    <source>
        <dbReference type="ARBA" id="ARBA00004651"/>
    </source>
</evidence>
<organism evidence="8 9">
    <name type="scientific">Halococcoides cellulosivorans</name>
    <dbReference type="NCBI Taxonomy" id="1679096"/>
    <lineage>
        <taxon>Archaea</taxon>
        <taxon>Methanobacteriati</taxon>
        <taxon>Methanobacteriota</taxon>
        <taxon>Stenosarchaea group</taxon>
        <taxon>Halobacteria</taxon>
        <taxon>Halobacteriales</taxon>
        <taxon>Haloarculaceae</taxon>
        <taxon>Halococcoides</taxon>
    </lineage>
</organism>
<gene>
    <name evidence="8" type="ORF">HARCEL1_09205</name>
</gene>
<accession>A0A2R4X267</accession>
<name>A0A2R4X267_9EURY</name>
<keyword evidence="8" id="KW-0969">Cilium</keyword>
<dbReference type="Proteomes" id="UP000244727">
    <property type="component" value="Chromosome"/>
</dbReference>
<keyword evidence="9" id="KW-1185">Reference proteome</keyword>
<dbReference type="InterPro" id="IPR018076">
    <property type="entry name" value="T2SS_GspF_dom"/>
</dbReference>
<keyword evidence="2" id="KW-1003">Cell membrane</keyword>
<feature type="transmembrane region" description="Helical" evidence="6">
    <location>
        <begin position="211"/>
        <end position="232"/>
    </location>
</feature>
<feature type="transmembrane region" description="Helical" evidence="6">
    <location>
        <begin position="238"/>
        <end position="259"/>
    </location>
</feature>
<keyword evidence="5 6" id="KW-0472">Membrane</keyword>
<dbReference type="EMBL" id="CP028858">
    <property type="protein sequence ID" value="AWB27878.1"/>
    <property type="molecule type" value="Genomic_DNA"/>
</dbReference>
<dbReference type="GO" id="GO:0005886">
    <property type="term" value="C:plasma membrane"/>
    <property type="evidence" value="ECO:0007669"/>
    <property type="project" value="UniProtKB-SubCell"/>
</dbReference>
<evidence type="ECO:0000256" key="2">
    <source>
        <dbReference type="ARBA" id="ARBA00022475"/>
    </source>
</evidence>
<dbReference type="GeneID" id="36512682"/>
<evidence type="ECO:0000256" key="4">
    <source>
        <dbReference type="ARBA" id="ARBA00022989"/>
    </source>
</evidence>
<dbReference type="InterPro" id="IPR056569">
    <property type="entry name" value="ArlJ-like"/>
</dbReference>
<feature type="transmembrane region" description="Helical" evidence="6">
    <location>
        <begin position="34"/>
        <end position="55"/>
    </location>
</feature>
<dbReference type="AlphaFoldDB" id="A0A2R4X267"/>
<feature type="transmembrane region" description="Helical" evidence="6">
    <location>
        <begin position="324"/>
        <end position="342"/>
    </location>
</feature>
<evidence type="ECO:0000313" key="9">
    <source>
        <dbReference type="Proteomes" id="UP000244727"/>
    </source>
</evidence>
<dbReference type="RefSeq" id="WP_108382694.1">
    <property type="nucleotide sequence ID" value="NZ_CP028858.1"/>
</dbReference>
<evidence type="ECO:0000259" key="7">
    <source>
        <dbReference type="Pfam" id="PF00482"/>
    </source>
</evidence>
<comment type="subcellular location">
    <subcellularLocation>
        <location evidence="1">Cell membrane</location>
        <topology evidence="1">Multi-pass membrane protein</topology>
    </subcellularLocation>
</comment>
<dbReference type="PANTHER" id="PTHR35402">
    <property type="entry name" value="INTEGRAL MEMBRANE PROTEIN-RELATED"/>
    <property type="match status" value="1"/>
</dbReference>
<reference evidence="8 9" key="1">
    <citation type="submission" date="2018-04" db="EMBL/GenBank/DDBJ databases">
        <title>Halococcoides cellulosivorans gen. nov., sp. nov., an extremely halophilic cellulose-utilizing haloarchaeon from hypersaline lakes.</title>
        <authorList>
            <person name="Sorokin D.Y."/>
            <person name="Toshchakov S.V."/>
            <person name="Samarov N.I."/>
            <person name="Korzhenkov A."/>
            <person name="Kublanov I.V."/>
        </authorList>
    </citation>
    <scope>NUCLEOTIDE SEQUENCE [LARGE SCALE GENOMIC DNA]</scope>
    <source>
        <strain evidence="8 9">HArcel1</strain>
    </source>
</reference>
<feature type="transmembrane region" description="Helical" evidence="6">
    <location>
        <begin position="289"/>
        <end position="312"/>
    </location>
</feature>
<evidence type="ECO:0000256" key="5">
    <source>
        <dbReference type="ARBA" id="ARBA00023136"/>
    </source>
</evidence>
<keyword evidence="8" id="KW-0966">Cell projection</keyword>
<keyword evidence="4 6" id="KW-1133">Transmembrane helix</keyword>
<keyword evidence="3 6" id="KW-0812">Transmembrane</keyword>
<feature type="transmembrane region" description="Helical" evidence="6">
    <location>
        <begin position="515"/>
        <end position="540"/>
    </location>
</feature>
<feature type="domain" description="Type II secretion system protein GspF" evidence="7">
    <location>
        <begin position="100"/>
        <end position="225"/>
    </location>
</feature>
<feature type="transmembrane region" description="Helical" evidence="6">
    <location>
        <begin position="552"/>
        <end position="573"/>
    </location>
</feature>